<dbReference type="EMBL" id="BARV01039090">
    <property type="protein sequence ID" value="GAI53923.1"/>
    <property type="molecule type" value="Genomic_DNA"/>
</dbReference>
<organism evidence="1">
    <name type="scientific">marine sediment metagenome</name>
    <dbReference type="NCBI Taxonomy" id="412755"/>
    <lineage>
        <taxon>unclassified sequences</taxon>
        <taxon>metagenomes</taxon>
        <taxon>ecological metagenomes</taxon>
    </lineage>
</organism>
<reference evidence="1" key="1">
    <citation type="journal article" date="2014" name="Front. Microbiol.">
        <title>High frequency of phylogenetically diverse reductive dehalogenase-homologous genes in deep subseafloor sedimentary metagenomes.</title>
        <authorList>
            <person name="Kawai M."/>
            <person name="Futagami T."/>
            <person name="Toyoda A."/>
            <person name="Takaki Y."/>
            <person name="Nishi S."/>
            <person name="Hori S."/>
            <person name="Arai W."/>
            <person name="Tsubouchi T."/>
            <person name="Morono Y."/>
            <person name="Uchiyama I."/>
            <person name="Ito T."/>
            <person name="Fujiyama A."/>
            <person name="Inagaki F."/>
            <person name="Takami H."/>
        </authorList>
    </citation>
    <scope>NUCLEOTIDE SEQUENCE</scope>
    <source>
        <strain evidence="1">Expedition CK06-06</strain>
    </source>
</reference>
<accession>X1PDJ3</accession>
<gene>
    <name evidence="1" type="ORF">S06H3_60017</name>
</gene>
<evidence type="ECO:0000313" key="1">
    <source>
        <dbReference type="EMBL" id="GAI53923.1"/>
    </source>
</evidence>
<sequence length="61" mass="6689">YDQSGYKIHTIVNETKQAGNYSHNFSAKSLGYPAGIHLLKATAIAKTEQADCSVTLLELDY</sequence>
<comment type="caution">
    <text evidence="1">The sequence shown here is derived from an EMBL/GenBank/DDBJ whole genome shotgun (WGS) entry which is preliminary data.</text>
</comment>
<protein>
    <submittedName>
        <fullName evidence="1">Uncharacterized protein</fullName>
    </submittedName>
</protein>
<dbReference type="AlphaFoldDB" id="X1PDJ3"/>
<name>X1PDJ3_9ZZZZ</name>
<feature type="non-terminal residue" evidence="1">
    <location>
        <position position="1"/>
    </location>
</feature>
<proteinExistence type="predicted"/>